<keyword evidence="2" id="KW-1185">Reference proteome</keyword>
<sequence>MGGIKDKIAKALGMEFLRLGTRNRMLKKQAQDLLSATPRVPDSSAIAGDVGFQVLKTTHVRMSPIRTSLGFLQWGHSTRSGEGGSLKGALLTPATMTTRRGNTWSRTACCVTLPQTLGSRKKGPFVAPRDSACATSHDGSYVESPGPRQNRHCRAWGYARSRLNVDLRTSM</sequence>
<dbReference type="AlphaFoldDB" id="A0A177D493"/>
<protein>
    <submittedName>
        <fullName evidence="1">Uncharacterized protein</fullName>
    </submittedName>
</protein>
<accession>A0A177D493</accession>
<evidence type="ECO:0000313" key="2">
    <source>
        <dbReference type="Proteomes" id="UP000077248"/>
    </source>
</evidence>
<dbReference type="KEGG" id="aalt:CC77DRAFT_567122"/>
<reference evidence="1 2" key="1">
    <citation type="submission" date="2016-05" db="EMBL/GenBank/DDBJ databases">
        <title>Comparative analysis of secretome profiles of manganese(II)-oxidizing ascomycete fungi.</title>
        <authorList>
            <consortium name="DOE Joint Genome Institute"/>
            <person name="Zeiner C.A."/>
            <person name="Purvine S.O."/>
            <person name="Zink E.M."/>
            <person name="Wu S."/>
            <person name="Pasa-Tolic L."/>
            <person name="Chaput D.L."/>
            <person name="Haridas S."/>
            <person name="Grigoriev I.V."/>
            <person name="Santelli C.M."/>
            <person name="Hansel C.M."/>
        </authorList>
    </citation>
    <scope>NUCLEOTIDE SEQUENCE [LARGE SCALE GENOMIC DNA]</scope>
    <source>
        <strain evidence="1 2">SRC1lrK2f</strain>
    </source>
</reference>
<dbReference type="RefSeq" id="XP_018379895.1">
    <property type="nucleotide sequence ID" value="XM_018532234.1"/>
</dbReference>
<name>A0A177D493_ALTAL</name>
<organism evidence="1 2">
    <name type="scientific">Alternaria alternata</name>
    <name type="common">Alternaria rot fungus</name>
    <name type="synonym">Torula alternata</name>
    <dbReference type="NCBI Taxonomy" id="5599"/>
    <lineage>
        <taxon>Eukaryota</taxon>
        <taxon>Fungi</taxon>
        <taxon>Dikarya</taxon>
        <taxon>Ascomycota</taxon>
        <taxon>Pezizomycotina</taxon>
        <taxon>Dothideomycetes</taxon>
        <taxon>Pleosporomycetidae</taxon>
        <taxon>Pleosporales</taxon>
        <taxon>Pleosporineae</taxon>
        <taxon>Pleosporaceae</taxon>
        <taxon>Alternaria</taxon>
        <taxon>Alternaria sect. Alternaria</taxon>
        <taxon>Alternaria alternata complex</taxon>
    </lineage>
</organism>
<dbReference type="Proteomes" id="UP000077248">
    <property type="component" value="Unassembled WGS sequence"/>
</dbReference>
<proteinExistence type="predicted"/>
<gene>
    <name evidence="1" type="ORF">CC77DRAFT_567122</name>
</gene>
<dbReference type="EMBL" id="KV441500">
    <property type="protein sequence ID" value="OAG14474.1"/>
    <property type="molecule type" value="Genomic_DNA"/>
</dbReference>
<dbReference type="GeneID" id="29117828"/>
<dbReference type="VEuPathDB" id="FungiDB:CC77DRAFT_567122"/>
<evidence type="ECO:0000313" key="1">
    <source>
        <dbReference type="EMBL" id="OAG14474.1"/>
    </source>
</evidence>